<protein>
    <submittedName>
        <fullName evidence="1">Uncharacterized protein</fullName>
    </submittedName>
</protein>
<organism evidence="1 2">
    <name type="scientific">Cricetibacter osteomyelitidis</name>
    <dbReference type="NCBI Taxonomy" id="1521931"/>
    <lineage>
        <taxon>Bacteria</taxon>
        <taxon>Pseudomonadati</taxon>
        <taxon>Pseudomonadota</taxon>
        <taxon>Gammaproteobacteria</taxon>
        <taxon>Pasteurellales</taxon>
        <taxon>Pasteurellaceae</taxon>
        <taxon>Cricetibacter</taxon>
    </lineage>
</organism>
<sequence length="198" mass="23933">MSDIEKNWEKFLSAKRLKENLISISLFITTFELFKKRIIDMPKVFFTDEFDKDKGWLINQEEYAKDVLVKSKSLIYASLFWFKELGAIEQRDISKFDEIKRHRNDLVHNLFEFISNTQKELDVEKFLDLIELFIKIEKWWIINFECEINPELRNNKELKLDEVITPSQWQLKLLLDIALGNEPEENFYFNYFINNKSS</sequence>
<dbReference type="RefSeq" id="WP_131978497.1">
    <property type="nucleotide sequence ID" value="NZ_SLYB01000027.1"/>
</dbReference>
<dbReference type="EMBL" id="SLYB01000027">
    <property type="protein sequence ID" value="TCP92093.1"/>
    <property type="molecule type" value="Genomic_DNA"/>
</dbReference>
<gene>
    <name evidence="1" type="ORF">EDC44_1274</name>
</gene>
<reference evidence="1 2" key="1">
    <citation type="submission" date="2019-03" db="EMBL/GenBank/DDBJ databases">
        <title>Genomic Encyclopedia of Type Strains, Phase IV (KMG-IV): sequencing the most valuable type-strain genomes for metagenomic binning, comparative biology and taxonomic classification.</title>
        <authorList>
            <person name="Goeker M."/>
        </authorList>
    </citation>
    <scope>NUCLEOTIDE SEQUENCE [LARGE SCALE GENOMIC DNA]</scope>
    <source>
        <strain evidence="1 2">DSM 28404</strain>
    </source>
</reference>
<comment type="caution">
    <text evidence="1">The sequence shown here is derived from an EMBL/GenBank/DDBJ whole genome shotgun (WGS) entry which is preliminary data.</text>
</comment>
<evidence type="ECO:0000313" key="2">
    <source>
        <dbReference type="Proteomes" id="UP000295763"/>
    </source>
</evidence>
<name>A0A4V2T1A2_9PAST</name>
<proteinExistence type="predicted"/>
<accession>A0A4V2T1A2</accession>
<dbReference type="OrthoDB" id="1445911at2"/>
<evidence type="ECO:0000313" key="1">
    <source>
        <dbReference type="EMBL" id="TCP92093.1"/>
    </source>
</evidence>
<dbReference type="Proteomes" id="UP000295763">
    <property type="component" value="Unassembled WGS sequence"/>
</dbReference>
<keyword evidence="2" id="KW-1185">Reference proteome</keyword>
<dbReference type="AlphaFoldDB" id="A0A4V2T1A2"/>